<dbReference type="FunFam" id="1.20.58.110:FF:000001">
    <property type="entry name" value="30S ribosomal protein S20"/>
    <property type="match status" value="1"/>
</dbReference>
<comment type="similarity">
    <text evidence="2">Belongs to the bacterial ribosomal protein bS20 family.</text>
</comment>
<dbReference type="GO" id="GO:0006412">
    <property type="term" value="P:translation"/>
    <property type="evidence" value="ECO:0007669"/>
    <property type="project" value="InterPro"/>
</dbReference>
<evidence type="ECO:0000313" key="7">
    <source>
        <dbReference type="EMBL" id="SVE65013.1"/>
    </source>
</evidence>
<dbReference type="InterPro" id="IPR002583">
    <property type="entry name" value="Ribosomal_bS20"/>
</dbReference>
<dbReference type="GO" id="GO:0070181">
    <property type="term" value="F:small ribosomal subunit rRNA binding"/>
    <property type="evidence" value="ECO:0007669"/>
    <property type="project" value="TreeGrafter"/>
</dbReference>
<dbReference type="GO" id="GO:0015935">
    <property type="term" value="C:small ribosomal subunit"/>
    <property type="evidence" value="ECO:0007669"/>
    <property type="project" value="TreeGrafter"/>
</dbReference>
<proteinExistence type="inferred from homology"/>
<keyword evidence="5" id="KW-0689">Ribosomal protein</keyword>
<dbReference type="SUPFAM" id="SSF46992">
    <property type="entry name" value="Ribosomal protein S20"/>
    <property type="match status" value="1"/>
</dbReference>
<evidence type="ECO:0000256" key="5">
    <source>
        <dbReference type="ARBA" id="ARBA00022980"/>
    </source>
</evidence>
<protein>
    <recommendedName>
        <fullName evidence="8">30S ribosomal protein S20</fullName>
    </recommendedName>
</protein>
<evidence type="ECO:0000256" key="2">
    <source>
        <dbReference type="ARBA" id="ARBA00007634"/>
    </source>
</evidence>
<evidence type="ECO:0000256" key="3">
    <source>
        <dbReference type="ARBA" id="ARBA00022730"/>
    </source>
</evidence>
<dbReference type="EMBL" id="UINC01232165">
    <property type="protein sequence ID" value="SVE65013.1"/>
    <property type="molecule type" value="Genomic_DNA"/>
</dbReference>
<dbReference type="InterPro" id="IPR036510">
    <property type="entry name" value="Ribosomal_bS20_sf"/>
</dbReference>
<dbReference type="GO" id="GO:0003735">
    <property type="term" value="F:structural constituent of ribosome"/>
    <property type="evidence" value="ECO:0007669"/>
    <property type="project" value="InterPro"/>
</dbReference>
<dbReference type="PANTHER" id="PTHR33398:SF1">
    <property type="entry name" value="SMALL RIBOSOMAL SUBUNIT PROTEIN BS20C"/>
    <property type="match status" value="1"/>
</dbReference>
<evidence type="ECO:0000256" key="6">
    <source>
        <dbReference type="ARBA" id="ARBA00023274"/>
    </source>
</evidence>
<dbReference type="Gene3D" id="1.20.58.110">
    <property type="entry name" value="Ribosomal protein S20"/>
    <property type="match status" value="1"/>
</dbReference>
<sequence length="82" mass="9293">MGATGSELKRVRQSKRANLRNRHYKSMMKTAVKKVLLADKDTATMLLKQAVSTIDRVCSKGIIHKNRASHHKSKLTKYINSL</sequence>
<evidence type="ECO:0008006" key="8">
    <source>
        <dbReference type="Google" id="ProtNLM"/>
    </source>
</evidence>
<accession>A0A383F8K1</accession>
<dbReference type="PANTHER" id="PTHR33398">
    <property type="entry name" value="30S RIBOSOMAL PROTEIN S20"/>
    <property type="match status" value="1"/>
</dbReference>
<dbReference type="NCBIfam" id="TIGR00029">
    <property type="entry name" value="S20"/>
    <property type="match status" value="1"/>
</dbReference>
<comment type="function">
    <text evidence="1">Binds directly to 16S ribosomal RNA.</text>
</comment>
<keyword evidence="3" id="KW-0699">rRNA-binding</keyword>
<keyword evidence="6" id="KW-0687">Ribonucleoprotein</keyword>
<reference evidence="7" key="1">
    <citation type="submission" date="2018-05" db="EMBL/GenBank/DDBJ databases">
        <authorList>
            <person name="Lanie J.A."/>
            <person name="Ng W.-L."/>
            <person name="Kazmierczak K.M."/>
            <person name="Andrzejewski T.M."/>
            <person name="Davidsen T.M."/>
            <person name="Wayne K.J."/>
            <person name="Tettelin H."/>
            <person name="Glass J.I."/>
            <person name="Rusch D."/>
            <person name="Podicherti R."/>
            <person name="Tsui H.-C.T."/>
            <person name="Winkler M.E."/>
        </authorList>
    </citation>
    <scope>NUCLEOTIDE SEQUENCE</scope>
</reference>
<name>A0A383F8K1_9ZZZZ</name>
<keyword evidence="4" id="KW-0694">RNA-binding</keyword>
<dbReference type="HAMAP" id="MF_00500">
    <property type="entry name" value="Ribosomal_bS20"/>
    <property type="match status" value="1"/>
</dbReference>
<organism evidence="7">
    <name type="scientific">marine metagenome</name>
    <dbReference type="NCBI Taxonomy" id="408172"/>
    <lineage>
        <taxon>unclassified sequences</taxon>
        <taxon>metagenomes</taxon>
        <taxon>ecological metagenomes</taxon>
    </lineage>
</organism>
<dbReference type="AlphaFoldDB" id="A0A383F8K1"/>
<dbReference type="Pfam" id="PF01649">
    <property type="entry name" value="Ribosomal_S20p"/>
    <property type="match status" value="1"/>
</dbReference>
<evidence type="ECO:0000256" key="4">
    <source>
        <dbReference type="ARBA" id="ARBA00022884"/>
    </source>
</evidence>
<gene>
    <name evidence="7" type="ORF">METZ01_LOCUS517867</name>
</gene>
<dbReference type="GO" id="GO:0005829">
    <property type="term" value="C:cytosol"/>
    <property type="evidence" value="ECO:0007669"/>
    <property type="project" value="TreeGrafter"/>
</dbReference>
<evidence type="ECO:0000256" key="1">
    <source>
        <dbReference type="ARBA" id="ARBA00003134"/>
    </source>
</evidence>